<protein>
    <submittedName>
        <fullName evidence="1">Uncharacterized protein</fullName>
    </submittedName>
</protein>
<keyword evidence="2" id="KW-1185">Reference proteome</keyword>
<proteinExistence type="predicted"/>
<reference evidence="2" key="1">
    <citation type="journal article" date="2015" name="Nat. Genet.">
        <title>The genome and transcriptome of the zoonotic hookworm Ancylostoma ceylanicum identify infection-specific gene families.</title>
        <authorList>
            <person name="Schwarz E.M."/>
            <person name="Hu Y."/>
            <person name="Antoshechkin I."/>
            <person name="Miller M.M."/>
            <person name="Sternberg P.W."/>
            <person name="Aroian R.V."/>
        </authorList>
    </citation>
    <scope>NUCLEOTIDE SEQUENCE</scope>
    <source>
        <strain evidence="2">HY135</strain>
    </source>
</reference>
<evidence type="ECO:0000313" key="1">
    <source>
        <dbReference type="EMBL" id="EYC05274.1"/>
    </source>
</evidence>
<accession>A0A016TQG7</accession>
<name>A0A016TQG7_9BILA</name>
<comment type="caution">
    <text evidence="1">The sequence shown here is derived from an EMBL/GenBank/DDBJ whole genome shotgun (WGS) entry which is preliminary data.</text>
</comment>
<evidence type="ECO:0000313" key="2">
    <source>
        <dbReference type="Proteomes" id="UP000024635"/>
    </source>
</evidence>
<dbReference type="Proteomes" id="UP000024635">
    <property type="component" value="Unassembled WGS sequence"/>
</dbReference>
<gene>
    <name evidence="1" type="primary">Acey_s0083.g1675</name>
    <name evidence="1" type="ORF">Y032_0083g1675</name>
</gene>
<dbReference type="EMBL" id="JARK01001419">
    <property type="protein sequence ID" value="EYC05274.1"/>
    <property type="molecule type" value="Genomic_DNA"/>
</dbReference>
<dbReference type="AlphaFoldDB" id="A0A016TQG7"/>
<organism evidence="1 2">
    <name type="scientific">Ancylostoma ceylanicum</name>
    <dbReference type="NCBI Taxonomy" id="53326"/>
    <lineage>
        <taxon>Eukaryota</taxon>
        <taxon>Metazoa</taxon>
        <taxon>Ecdysozoa</taxon>
        <taxon>Nematoda</taxon>
        <taxon>Chromadorea</taxon>
        <taxon>Rhabditida</taxon>
        <taxon>Rhabditina</taxon>
        <taxon>Rhabditomorpha</taxon>
        <taxon>Strongyloidea</taxon>
        <taxon>Ancylostomatidae</taxon>
        <taxon>Ancylostomatinae</taxon>
        <taxon>Ancylostoma</taxon>
    </lineage>
</organism>
<sequence length="97" mass="11058">MMCTFVQLQTAAEKKRCVAGFCYCESQRLIIFNRRILHIKMRKLVSVSEQLVDSAQLRKVADPKVFRGRCERCGKSMLEVIGSSSPRLGPHTPNIIF</sequence>